<keyword evidence="2" id="KW-1185">Reference proteome</keyword>
<dbReference type="Proteomes" id="UP001642487">
    <property type="component" value="Chromosome 6"/>
</dbReference>
<sequence>MYVEGENCHKNTKLLTHLDEHYRKDEEEYVTELLKIGEREDALLLKEMAESSLCNGIKVVLGLCSDSIIGIYKRLEAKSPSHTIIVTGSAKIEHFATHEGVN</sequence>
<gene>
    <name evidence="1" type="ORF">CITCOLO1_LOCUS17032</name>
</gene>
<evidence type="ECO:0000313" key="1">
    <source>
        <dbReference type="EMBL" id="CAK9324786.1"/>
    </source>
</evidence>
<accession>A0ABP0Z0F1</accession>
<name>A0ABP0Z0F1_9ROSI</name>
<protein>
    <submittedName>
        <fullName evidence="1">Uncharacterized protein</fullName>
    </submittedName>
</protein>
<evidence type="ECO:0000313" key="2">
    <source>
        <dbReference type="Proteomes" id="UP001642487"/>
    </source>
</evidence>
<dbReference type="EMBL" id="OZ021740">
    <property type="protein sequence ID" value="CAK9324786.1"/>
    <property type="molecule type" value="Genomic_DNA"/>
</dbReference>
<proteinExistence type="predicted"/>
<reference evidence="1 2" key="1">
    <citation type="submission" date="2024-03" db="EMBL/GenBank/DDBJ databases">
        <authorList>
            <person name="Gkanogiannis A."/>
            <person name="Becerra Lopez-Lavalle L."/>
        </authorList>
    </citation>
    <scope>NUCLEOTIDE SEQUENCE [LARGE SCALE GENOMIC DNA]</scope>
</reference>
<organism evidence="1 2">
    <name type="scientific">Citrullus colocynthis</name>
    <name type="common">colocynth</name>
    <dbReference type="NCBI Taxonomy" id="252529"/>
    <lineage>
        <taxon>Eukaryota</taxon>
        <taxon>Viridiplantae</taxon>
        <taxon>Streptophyta</taxon>
        <taxon>Embryophyta</taxon>
        <taxon>Tracheophyta</taxon>
        <taxon>Spermatophyta</taxon>
        <taxon>Magnoliopsida</taxon>
        <taxon>eudicotyledons</taxon>
        <taxon>Gunneridae</taxon>
        <taxon>Pentapetalae</taxon>
        <taxon>rosids</taxon>
        <taxon>fabids</taxon>
        <taxon>Cucurbitales</taxon>
        <taxon>Cucurbitaceae</taxon>
        <taxon>Benincaseae</taxon>
        <taxon>Citrullus</taxon>
    </lineage>
</organism>